<evidence type="ECO:0000256" key="5">
    <source>
        <dbReference type="ARBA" id="ARBA00022884"/>
    </source>
</evidence>
<dbReference type="EMBL" id="ML996692">
    <property type="protein sequence ID" value="KAF2402051.1"/>
    <property type="molecule type" value="Genomic_DNA"/>
</dbReference>
<dbReference type="GO" id="GO:0005786">
    <property type="term" value="C:signal recognition particle, endoplasmic reticulum targeting"/>
    <property type="evidence" value="ECO:0007669"/>
    <property type="project" value="UniProtKB-KW"/>
</dbReference>
<keyword evidence="7" id="KW-0539">Nucleus</keyword>
<dbReference type="CDD" id="cd15481">
    <property type="entry name" value="SRP68-RBD"/>
    <property type="match status" value="1"/>
</dbReference>
<evidence type="ECO:0000256" key="9">
    <source>
        <dbReference type="ARBA" id="ARBA00029498"/>
    </source>
</evidence>
<dbReference type="PANTHER" id="PTHR12860">
    <property type="entry name" value="SIGNAL RECOGNITION PARTICLE 68 KDA PROTEIN"/>
    <property type="match status" value="1"/>
</dbReference>
<sequence>MNITEFVVSHRESAFLAGDHGAYRAQLSRQLAAARRKLGRATPKNAKFTPKAPVTAEDIGANKEFVHLVLLTAERAWAHAMSIKSTGEDAASQSHAGSRRKHVVTCLNKAAKHAKELAELLGNQAATGASDKDVLEAQAYRFSLSGAEEFEKHATSQRGTDAEAQREKWQECLVNFSAARVAYSALLKATKQELFKDLISGTIDPSIRFAAYQSHIPRTVPSVSVARRLFPDDDEDLTRVIKAVDPTALGGEGESADKAGDKFPTSISWRSRKANIVDASIGQAIAAVRAAEEQLSATLSGASPDLPLRDRAAAYDDVMTAAQDASDATRHAIEEHEKEKISESDPRMQDLRVTSLAVNYELIGWRVGRNRVLIGADDGLSLEGPPARKPKRPRKDGKEWTAASEGNGRKVARLRERIVLYDAILQSIDSIKDLRGAARDATFVEELDGRRAYFQALKCLNIAYSHALISNYREALSLLLRAQSLATTVVSTLKDAEAPTPIPKLDVQSSLAKSLHEHLLSLVYHFHGVVELRKITDATTAAAKKQPANPVIKQLHEYPVAGTVDLKNIVTWPPKLQPVPVKPLFLDVAWNYIDYPGRSPAVAVKDTSAEEKQQEEEKKSTKSRWFPFGR</sequence>
<dbReference type="Pfam" id="PF16969">
    <property type="entry name" value="SRP68"/>
    <property type="match status" value="1"/>
</dbReference>
<feature type="region of interest" description="Disordered" evidence="11">
    <location>
        <begin position="379"/>
        <end position="406"/>
    </location>
</feature>
<evidence type="ECO:0000256" key="8">
    <source>
        <dbReference type="ARBA" id="ARBA00023274"/>
    </source>
</evidence>
<gene>
    <name evidence="12" type="ORF">EJ06DRAFT_491966</name>
</gene>
<dbReference type="PANTHER" id="PTHR12860:SF0">
    <property type="entry name" value="SIGNAL RECOGNITION PARTICLE SUBUNIT SRP68"/>
    <property type="match status" value="1"/>
</dbReference>
<dbReference type="GO" id="GO:0005730">
    <property type="term" value="C:nucleolus"/>
    <property type="evidence" value="ECO:0007669"/>
    <property type="project" value="UniProtKB-SubCell"/>
</dbReference>
<dbReference type="GO" id="GO:0030942">
    <property type="term" value="F:endoplasmic reticulum signal peptide binding"/>
    <property type="evidence" value="ECO:0007669"/>
    <property type="project" value="InterPro"/>
</dbReference>
<reference evidence="12" key="1">
    <citation type="journal article" date="2020" name="Stud. Mycol.">
        <title>101 Dothideomycetes genomes: a test case for predicting lifestyles and emergence of pathogens.</title>
        <authorList>
            <person name="Haridas S."/>
            <person name="Albert R."/>
            <person name="Binder M."/>
            <person name="Bloem J."/>
            <person name="Labutti K."/>
            <person name="Salamov A."/>
            <person name="Andreopoulos B."/>
            <person name="Baker S."/>
            <person name="Barry K."/>
            <person name="Bills G."/>
            <person name="Bluhm B."/>
            <person name="Cannon C."/>
            <person name="Castanera R."/>
            <person name="Culley D."/>
            <person name="Daum C."/>
            <person name="Ezra D."/>
            <person name="Gonzalez J."/>
            <person name="Henrissat B."/>
            <person name="Kuo A."/>
            <person name="Liang C."/>
            <person name="Lipzen A."/>
            <person name="Lutzoni F."/>
            <person name="Magnuson J."/>
            <person name="Mondo S."/>
            <person name="Nolan M."/>
            <person name="Ohm R."/>
            <person name="Pangilinan J."/>
            <person name="Park H.-J."/>
            <person name="Ramirez L."/>
            <person name="Alfaro M."/>
            <person name="Sun H."/>
            <person name="Tritt A."/>
            <person name="Yoshinaga Y."/>
            <person name="Zwiers L.-H."/>
            <person name="Turgeon B."/>
            <person name="Goodwin S."/>
            <person name="Spatafora J."/>
            <person name="Crous P."/>
            <person name="Grigoriev I."/>
        </authorList>
    </citation>
    <scope>NUCLEOTIDE SEQUENCE</scope>
    <source>
        <strain evidence="12">CBS 262.69</strain>
    </source>
</reference>
<evidence type="ECO:0000256" key="6">
    <source>
        <dbReference type="ARBA" id="ARBA00023135"/>
    </source>
</evidence>
<accession>A0A6G1I1J3</accession>
<dbReference type="InterPro" id="IPR034652">
    <property type="entry name" value="SRP68-RBD"/>
</dbReference>
<evidence type="ECO:0000256" key="2">
    <source>
        <dbReference type="ARBA" id="ARBA00004604"/>
    </source>
</evidence>
<evidence type="ECO:0000256" key="7">
    <source>
        <dbReference type="ARBA" id="ARBA00023242"/>
    </source>
</evidence>
<evidence type="ECO:0000313" key="12">
    <source>
        <dbReference type="EMBL" id="KAF2402051.1"/>
    </source>
</evidence>
<dbReference type="Proteomes" id="UP000799640">
    <property type="component" value="Unassembled WGS sequence"/>
</dbReference>
<keyword evidence="5 10" id="KW-0694">RNA-binding</keyword>
<proteinExistence type="inferred from homology"/>
<dbReference type="GO" id="GO:0005047">
    <property type="term" value="F:signal recognition particle binding"/>
    <property type="evidence" value="ECO:0007669"/>
    <property type="project" value="InterPro"/>
</dbReference>
<evidence type="ECO:0000313" key="13">
    <source>
        <dbReference type="Proteomes" id="UP000799640"/>
    </source>
</evidence>
<keyword evidence="13" id="KW-1185">Reference proteome</keyword>
<keyword evidence="6 10" id="KW-0733">Signal recognition particle</keyword>
<comment type="similarity">
    <text evidence="3 10">Belongs to the SRP68 family.</text>
</comment>
<evidence type="ECO:0000256" key="1">
    <source>
        <dbReference type="ARBA" id="ARBA00004496"/>
    </source>
</evidence>
<dbReference type="InterPro" id="IPR038253">
    <property type="entry name" value="SRP68_N_sf"/>
</dbReference>
<dbReference type="OrthoDB" id="10255118at2759"/>
<evidence type="ECO:0000256" key="10">
    <source>
        <dbReference type="PIRNR" id="PIRNR038995"/>
    </source>
</evidence>
<organism evidence="12 13">
    <name type="scientific">Trichodelitschia bisporula</name>
    <dbReference type="NCBI Taxonomy" id="703511"/>
    <lineage>
        <taxon>Eukaryota</taxon>
        <taxon>Fungi</taxon>
        <taxon>Dikarya</taxon>
        <taxon>Ascomycota</taxon>
        <taxon>Pezizomycotina</taxon>
        <taxon>Dothideomycetes</taxon>
        <taxon>Dothideomycetes incertae sedis</taxon>
        <taxon>Phaeotrichales</taxon>
        <taxon>Phaeotrichaceae</taxon>
        <taxon>Trichodelitschia</taxon>
    </lineage>
</organism>
<dbReference type="PIRSF" id="PIRSF038995">
    <property type="entry name" value="SRP68"/>
    <property type="match status" value="1"/>
</dbReference>
<dbReference type="Gene3D" id="1.10.3450.40">
    <property type="entry name" value="Signal recognition particle, SRP68 subunit, RNA-binding domain"/>
    <property type="match status" value="1"/>
</dbReference>
<dbReference type="InterPro" id="IPR026258">
    <property type="entry name" value="SRP68"/>
</dbReference>
<feature type="region of interest" description="Disordered" evidence="11">
    <location>
        <begin position="604"/>
        <end position="630"/>
    </location>
</feature>
<dbReference type="AlphaFoldDB" id="A0A6G1I1J3"/>
<evidence type="ECO:0000256" key="4">
    <source>
        <dbReference type="ARBA" id="ARBA00022490"/>
    </source>
</evidence>
<protein>
    <recommendedName>
        <fullName evidence="9 10">Signal recognition particle subunit SRP68</fullName>
        <shortName evidence="10">SRP68</shortName>
    </recommendedName>
</protein>
<evidence type="ECO:0000256" key="11">
    <source>
        <dbReference type="SAM" id="MobiDB-lite"/>
    </source>
</evidence>
<feature type="compositionally biased region" description="Basic and acidic residues" evidence="11">
    <location>
        <begin position="607"/>
        <end position="620"/>
    </location>
</feature>
<dbReference type="GO" id="GO:0008312">
    <property type="term" value="F:7S RNA binding"/>
    <property type="evidence" value="ECO:0007669"/>
    <property type="project" value="InterPro"/>
</dbReference>
<dbReference type="GO" id="GO:0006614">
    <property type="term" value="P:SRP-dependent cotranslational protein targeting to membrane"/>
    <property type="evidence" value="ECO:0007669"/>
    <property type="project" value="InterPro"/>
</dbReference>
<keyword evidence="8 10" id="KW-0687">Ribonucleoprotein</keyword>
<evidence type="ECO:0000256" key="3">
    <source>
        <dbReference type="ARBA" id="ARBA00009352"/>
    </source>
</evidence>
<comment type="function">
    <text evidence="10">Component of the signal recognition particle (SRP) complex, a ribonucleoprotein complex that mediates the cotranslational targeting of secretory and membrane proteins to the endoplasmic reticulum (ER). The SRP complex interacts with the signal sequence in nascent secretory and membrane proteins and directs them to the membrane of the ER.</text>
</comment>
<name>A0A6G1I1J3_9PEZI</name>
<keyword evidence="4 10" id="KW-0963">Cytoplasm</keyword>
<comment type="subcellular location">
    <subcellularLocation>
        <location evidence="1 10">Cytoplasm</location>
    </subcellularLocation>
    <subcellularLocation>
        <location evidence="2">Nucleus</location>
        <location evidence="2">Nucleolus</location>
    </subcellularLocation>
</comment>